<dbReference type="InterPro" id="IPR023827">
    <property type="entry name" value="Peptidase_S8_Asp-AS"/>
</dbReference>
<dbReference type="Pfam" id="PF00082">
    <property type="entry name" value="Peptidase_S8"/>
    <property type="match status" value="1"/>
</dbReference>
<evidence type="ECO:0000256" key="3">
    <source>
        <dbReference type="ARBA" id="ARBA00022801"/>
    </source>
</evidence>
<dbReference type="EMBL" id="CP092427">
    <property type="protein sequence ID" value="ULP37802.1"/>
    <property type="molecule type" value="Genomic_DNA"/>
</dbReference>
<feature type="active site" description="Charge relay system" evidence="5">
    <location>
        <position position="98"/>
    </location>
</feature>
<evidence type="ECO:0000313" key="7">
    <source>
        <dbReference type="EMBL" id="ULP37802.1"/>
    </source>
</evidence>
<feature type="domain" description="Peptidase S8/S53" evidence="6">
    <location>
        <begin position="49"/>
        <end position="280"/>
    </location>
</feature>
<protein>
    <submittedName>
        <fullName evidence="7">S8 family serine peptidase</fullName>
    </submittedName>
</protein>
<dbReference type="RefSeq" id="WP_239735756.1">
    <property type="nucleotide sequence ID" value="NZ_CP092427.2"/>
</dbReference>
<reference evidence="7" key="1">
    <citation type="submission" date="2022-08" db="EMBL/GenBank/DDBJ databases">
        <title>Whole genome sequencing of non-tuberculosis mycobacteria type-strains.</title>
        <authorList>
            <person name="Igarashi Y."/>
            <person name="Osugi A."/>
            <person name="Mitarai S."/>
        </authorList>
    </citation>
    <scope>NUCLEOTIDE SEQUENCE</scope>
    <source>
        <strain evidence="7">JCM 16372</strain>
    </source>
</reference>
<keyword evidence="3 5" id="KW-0378">Hydrolase</keyword>
<evidence type="ECO:0000256" key="1">
    <source>
        <dbReference type="ARBA" id="ARBA00011073"/>
    </source>
</evidence>
<dbReference type="Gene3D" id="3.40.50.200">
    <property type="entry name" value="Peptidase S8/S53 domain"/>
    <property type="match status" value="1"/>
</dbReference>
<dbReference type="PROSITE" id="PS00136">
    <property type="entry name" value="SUBTILASE_ASP"/>
    <property type="match status" value="1"/>
</dbReference>
<gene>
    <name evidence="7" type="ORF">MJO55_05045</name>
</gene>
<dbReference type="InterPro" id="IPR000209">
    <property type="entry name" value="Peptidase_S8/S53_dom"/>
</dbReference>
<keyword evidence="8" id="KW-1185">Reference proteome</keyword>
<evidence type="ECO:0000256" key="2">
    <source>
        <dbReference type="ARBA" id="ARBA00022670"/>
    </source>
</evidence>
<feature type="active site" description="Charge relay system" evidence="5">
    <location>
        <position position="58"/>
    </location>
</feature>
<sequence length="301" mass="32402">MTGRLRELAAKTFRPAYSGAFADHHLVRCPPLDPVELLTPEWAWGGSEGEGVKVAVVDSGVDASHPDVGTVDGYVAITEGDDLRFVYDTAPHDDAFGHGTACAGIIRSLAPRCELYSVKVLGGANKGKGRVFAAGIRWAIDNRMHVCNLSLGTTKRDCFSIFHELADEAYFRNIILVTAANNMPVPSYPSVYSSVISVASHGVPDPHVFYYNPNPPVEFGALGIDVSVAWQGHTRRTMTANSYASPHMTGVVAQILAKHPGLTVFQLKTILRELAANVDRQHVAAPPPLLGAKPPQNAERV</sequence>
<evidence type="ECO:0000313" key="8">
    <source>
        <dbReference type="Proteomes" id="UP001055159"/>
    </source>
</evidence>
<dbReference type="Proteomes" id="UP001055159">
    <property type="component" value="Chromosome"/>
</dbReference>
<keyword evidence="4 5" id="KW-0720">Serine protease</keyword>
<organism evidence="7 8">
    <name type="scientific">Mycolicibacterium rufum</name>
    <dbReference type="NCBI Taxonomy" id="318424"/>
    <lineage>
        <taxon>Bacteria</taxon>
        <taxon>Bacillati</taxon>
        <taxon>Actinomycetota</taxon>
        <taxon>Actinomycetes</taxon>
        <taxon>Mycobacteriales</taxon>
        <taxon>Mycobacteriaceae</taxon>
        <taxon>Mycolicibacterium</taxon>
    </lineage>
</organism>
<dbReference type="InterPro" id="IPR015500">
    <property type="entry name" value="Peptidase_S8_subtilisin-rel"/>
</dbReference>
<feature type="active site" description="Charge relay system" evidence="5">
    <location>
        <position position="242"/>
    </location>
</feature>
<dbReference type="PRINTS" id="PR00723">
    <property type="entry name" value="SUBTILISIN"/>
</dbReference>
<dbReference type="PANTHER" id="PTHR43806">
    <property type="entry name" value="PEPTIDASE S8"/>
    <property type="match status" value="1"/>
</dbReference>
<dbReference type="InterPro" id="IPR036852">
    <property type="entry name" value="Peptidase_S8/S53_dom_sf"/>
</dbReference>
<proteinExistence type="inferred from homology"/>
<accession>A0ABY3UJD1</accession>
<dbReference type="SUPFAM" id="SSF52743">
    <property type="entry name" value="Subtilisin-like"/>
    <property type="match status" value="1"/>
</dbReference>
<name>A0ABY3UJD1_9MYCO</name>
<keyword evidence="2 5" id="KW-0645">Protease</keyword>
<dbReference type="PANTHER" id="PTHR43806:SF11">
    <property type="entry name" value="CEREVISIN-RELATED"/>
    <property type="match status" value="1"/>
</dbReference>
<evidence type="ECO:0000256" key="5">
    <source>
        <dbReference type="PROSITE-ProRule" id="PRU01240"/>
    </source>
</evidence>
<dbReference type="InterPro" id="IPR050131">
    <property type="entry name" value="Peptidase_S8_subtilisin-like"/>
</dbReference>
<evidence type="ECO:0000259" key="6">
    <source>
        <dbReference type="Pfam" id="PF00082"/>
    </source>
</evidence>
<comment type="similarity">
    <text evidence="1 5">Belongs to the peptidase S8 family.</text>
</comment>
<dbReference type="PROSITE" id="PS51892">
    <property type="entry name" value="SUBTILASE"/>
    <property type="match status" value="1"/>
</dbReference>
<evidence type="ECO:0000256" key="4">
    <source>
        <dbReference type="ARBA" id="ARBA00022825"/>
    </source>
</evidence>